<evidence type="ECO:0000313" key="4">
    <source>
        <dbReference type="EMBL" id="EKC51994.1"/>
    </source>
</evidence>
<dbReference type="Gene3D" id="2.160.20.10">
    <property type="entry name" value="Single-stranded right-handed beta-helix, Pectin lyase-like"/>
    <property type="match status" value="1"/>
</dbReference>
<comment type="similarity">
    <text evidence="1">Belongs to the glycosyl hydrolase 28 family.</text>
</comment>
<protein>
    <submittedName>
        <fullName evidence="4">Glycoside hydrolase family protein</fullName>
    </submittedName>
</protein>
<comment type="caution">
    <text evidence="4">The sequence shown here is derived from an EMBL/GenBank/DDBJ whole genome shotgun (WGS) entry which is preliminary data.</text>
</comment>
<dbReference type="SMART" id="SM00710">
    <property type="entry name" value="PbH1"/>
    <property type="match status" value="5"/>
</dbReference>
<dbReference type="GO" id="GO:0004650">
    <property type="term" value="F:polygalacturonase activity"/>
    <property type="evidence" value="ECO:0007669"/>
    <property type="project" value="InterPro"/>
</dbReference>
<dbReference type="SUPFAM" id="SSF51126">
    <property type="entry name" value="Pectin lyase-like"/>
    <property type="match status" value="1"/>
</dbReference>
<keyword evidence="3" id="KW-0326">Glycosidase</keyword>
<dbReference type="Pfam" id="PF00295">
    <property type="entry name" value="Glyco_hydro_28"/>
    <property type="match status" value="1"/>
</dbReference>
<organism evidence="4">
    <name type="scientific">human gut metagenome</name>
    <dbReference type="NCBI Taxonomy" id="408170"/>
    <lineage>
        <taxon>unclassified sequences</taxon>
        <taxon>metagenomes</taxon>
        <taxon>organismal metagenomes</taxon>
    </lineage>
</organism>
<feature type="non-terminal residue" evidence="4">
    <location>
        <position position="1"/>
    </location>
</feature>
<name>K1S9C5_9ZZZZ</name>
<dbReference type="GO" id="GO:0005975">
    <property type="term" value="P:carbohydrate metabolic process"/>
    <property type="evidence" value="ECO:0007669"/>
    <property type="project" value="InterPro"/>
</dbReference>
<evidence type="ECO:0000256" key="1">
    <source>
        <dbReference type="ARBA" id="ARBA00008834"/>
    </source>
</evidence>
<dbReference type="InterPro" id="IPR051801">
    <property type="entry name" value="GH28_Enzymes"/>
</dbReference>
<dbReference type="InterPro" id="IPR012334">
    <property type="entry name" value="Pectin_lyas_fold"/>
</dbReference>
<evidence type="ECO:0000256" key="2">
    <source>
        <dbReference type="ARBA" id="ARBA00022801"/>
    </source>
</evidence>
<dbReference type="PANTHER" id="PTHR31339">
    <property type="entry name" value="PECTIN LYASE-RELATED"/>
    <property type="match status" value="1"/>
</dbReference>
<gene>
    <name evidence="4" type="ORF">OBE_13319</name>
</gene>
<dbReference type="AlphaFoldDB" id="K1S9C5"/>
<sequence length="285" mass="32302">VRHLTIQQVTLTGSAFWTTHLVGCKEVLIEGIRIINNLRLANCDGIDPDHCSNVRISNCHIECADDCIVFKNTAAAMEYGPCENIVVDNCTMISTSAAIKFGTESEAPFRNISVTNCSIQRTNRAISLQLRDKGCIENVTFSNLNIDTRLFSKVHWWGEAEPITITAVKRNAQTNVGYIRNVRFQNINCVGENGILIYGDDSKNIRDITFDGIHVQLEKKTDWPKNCHDLRPNEGNVILEDSLRVLYARNAENIHFRNFSYEITEDMKGEVQDPIFIENCENVEY</sequence>
<keyword evidence="2 4" id="KW-0378">Hydrolase</keyword>
<reference evidence="4" key="1">
    <citation type="journal article" date="2013" name="Environ. Microbiol.">
        <title>Microbiota from the distal guts of lean and obese adolescents exhibit partial functional redundancy besides clear differences in community structure.</title>
        <authorList>
            <person name="Ferrer M."/>
            <person name="Ruiz A."/>
            <person name="Lanza F."/>
            <person name="Haange S.B."/>
            <person name="Oberbach A."/>
            <person name="Till H."/>
            <person name="Bargiela R."/>
            <person name="Campoy C."/>
            <person name="Segura M.T."/>
            <person name="Richter M."/>
            <person name="von Bergen M."/>
            <person name="Seifert J."/>
            <person name="Suarez A."/>
        </authorList>
    </citation>
    <scope>NUCLEOTIDE SEQUENCE</scope>
</reference>
<dbReference type="InterPro" id="IPR006626">
    <property type="entry name" value="PbH1"/>
</dbReference>
<dbReference type="InterPro" id="IPR011050">
    <property type="entry name" value="Pectin_lyase_fold/virulence"/>
</dbReference>
<dbReference type="InterPro" id="IPR000743">
    <property type="entry name" value="Glyco_hydro_28"/>
</dbReference>
<proteinExistence type="inferred from homology"/>
<dbReference type="PANTHER" id="PTHR31339:SF9">
    <property type="entry name" value="PLASMIN AND FIBRONECTIN-BINDING PROTEIN A"/>
    <property type="match status" value="1"/>
</dbReference>
<dbReference type="EMBL" id="AJWZ01009199">
    <property type="protein sequence ID" value="EKC51994.1"/>
    <property type="molecule type" value="Genomic_DNA"/>
</dbReference>
<evidence type="ECO:0000256" key="3">
    <source>
        <dbReference type="ARBA" id="ARBA00023295"/>
    </source>
</evidence>
<accession>K1S9C5</accession>